<keyword evidence="5 7" id="KW-1133">Transmembrane helix</keyword>
<comment type="cofactor">
    <cofactor evidence="1">
        <name>Zn(2+)</name>
        <dbReference type="ChEBI" id="CHEBI:29105"/>
    </cofactor>
</comment>
<evidence type="ECO:0000256" key="4">
    <source>
        <dbReference type="ARBA" id="ARBA00022692"/>
    </source>
</evidence>
<dbReference type="GO" id="GO:0016020">
    <property type="term" value="C:membrane"/>
    <property type="evidence" value="ECO:0007669"/>
    <property type="project" value="UniProtKB-SubCell"/>
</dbReference>
<feature type="transmembrane region" description="Helical" evidence="7">
    <location>
        <begin position="133"/>
        <end position="155"/>
    </location>
</feature>
<evidence type="ECO:0000313" key="10">
    <source>
        <dbReference type="Proteomes" id="UP000787625"/>
    </source>
</evidence>
<evidence type="ECO:0000256" key="7">
    <source>
        <dbReference type="SAM" id="Phobius"/>
    </source>
</evidence>
<evidence type="ECO:0000256" key="2">
    <source>
        <dbReference type="ARBA" id="ARBA00004141"/>
    </source>
</evidence>
<keyword evidence="6 7" id="KW-0472">Membrane</keyword>
<comment type="subcellular location">
    <subcellularLocation>
        <location evidence="2">Membrane</location>
        <topology evidence="2">Multi-pass membrane protein</topology>
    </subcellularLocation>
</comment>
<dbReference type="Pfam" id="PF02163">
    <property type="entry name" value="Peptidase_M50"/>
    <property type="match status" value="1"/>
</dbReference>
<dbReference type="Proteomes" id="UP000787625">
    <property type="component" value="Unassembled WGS sequence"/>
</dbReference>
<proteinExistence type="inferred from homology"/>
<sequence>MTKRHTTSAARRKAAKAIAITAFYAACILLGVFIGKHVAGGTPGGFAALILHLLGGLGLLMAAIIVQIIIHECGHLVAGLVAGWRLVALRIFGLMLVRRGRQFVLASSHIPGTGGQCLMSPPDRPAAQCRLTLYNAGGFAANLITAAASLAVLLLAGRQMGFAGQTFTLSMAVSGAFLFIQNGVPLVLAGIPNDAMNIRYLRRDPAEADALLAMMRANAMMQDGIRLKDMPDSLFAGAQADGRQRGPISSSLDIMLLCRAIDMHDFTLAGRLADDISSRNDGTLPAIYDGEVGRERLFLALIARRPHDEIERLYDKKLRSYVKTMSSWQLSSVRLLYALALLHDGDTEAAHRLRTRFDKMAAGYFSPADAESERELVACIDAVAATPSAE</sequence>
<evidence type="ECO:0000256" key="1">
    <source>
        <dbReference type="ARBA" id="ARBA00001947"/>
    </source>
</evidence>
<reference evidence="9" key="2">
    <citation type="submission" date="2021-04" db="EMBL/GenBank/DDBJ databases">
        <authorList>
            <person name="Gilroy R."/>
        </authorList>
    </citation>
    <scope>NUCLEOTIDE SEQUENCE</scope>
    <source>
        <strain evidence="9">MalCec1-1739</strain>
    </source>
</reference>
<dbReference type="InterPro" id="IPR008915">
    <property type="entry name" value="Peptidase_M50"/>
</dbReference>
<dbReference type="AlphaFoldDB" id="A0A9D2UHC6"/>
<dbReference type="GO" id="GO:0006508">
    <property type="term" value="P:proteolysis"/>
    <property type="evidence" value="ECO:0007669"/>
    <property type="project" value="InterPro"/>
</dbReference>
<keyword evidence="4 7" id="KW-0812">Transmembrane</keyword>
<evidence type="ECO:0000256" key="6">
    <source>
        <dbReference type="ARBA" id="ARBA00023136"/>
    </source>
</evidence>
<accession>A0A9D2UHC6</accession>
<protein>
    <recommendedName>
        <fullName evidence="8">Peptidase M50 domain-containing protein</fullName>
    </recommendedName>
</protein>
<feature type="transmembrane region" description="Helical" evidence="7">
    <location>
        <begin position="167"/>
        <end position="191"/>
    </location>
</feature>
<feature type="transmembrane region" description="Helical" evidence="7">
    <location>
        <begin position="14"/>
        <end position="34"/>
    </location>
</feature>
<gene>
    <name evidence="9" type="ORF">IAA93_01890</name>
</gene>
<evidence type="ECO:0000259" key="8">
    <source>
        <dbReference type="Pfam" id="PF02163"/>
    </source>
</evidence>
<feature type="domain" description="Peptidase M50" evidence="8">
    <location>
        <begin position="61"/>
        <end position="189"/>
    </location>
</feature>
<comment type="similarity">
    <text evidence="3">Belongs to the peptidase M50B family.</text>
</comment>
<evidence type="ECO:0000256" key="3">
    <source>
        <dbReference type="ARBA" id="ARBA00007931"/>
    </source>
</evidence>
<dbReference type="EMBL" id="DWUP01000036">
    <property type="protein sequence ID" value="HJD52468.1"/>
    <property type="molecule type" value="Genomic_DNA"/>
</dbReference>
<reference evidence="9" key="1">
    <citation type="journal article" date="2021" name="PeerJ">
        <title>Extensive microbial diversity within the chicken gut microbiome revealed by metagenomics and culture.</title>
        <authorList>
            <person name="Gilroy R."/>
            <person name="Ravi A."/>
            <person name="Getino M."/>
            <person name="Pursley I."/>
            <person name="Horton D.L."/>
            <person name="Alikhan N.F."/>
            <person name="Baker D."/>
            <person name="Gharbi K."/>
            <person name="Hall N."/>
            <person name="Watson M."/>
            <person name="Adriaenssens E.M."/>
            <person name="Foster-Nyarko E."/>
            <person name="Jarju S."/>
            <person name="Secka A."/>
            <person name="Antonio M."/>
            <person name="Oren A."/>
            <person name="Chaudhuri R.R."/>
            <person name="La Ragione R."/>
            <person name="Hildebrand F."/>
            <person name="Pallen M.J."/>
        </authorList>
    </citation>
    <scope>NUCLEOTIDE SEQUENCE</scope>
    <source>
        <strain evidence="9">MalCec1-1739</strain>
    </source>
</reference>
<organism evidence="9 10">
    <name type="scientific">Candidatus Avibacteroides avistercoris</name>
    <dbReference type="NCBI Taxonomy" id="2840690"/>
    <lineage>
        <taxon>Bacteria</taxon>
        <taxon>Pseudomonadati</taxon>
        <taxon>Bacteroidota</taxon>
        <taxon>Bacteroidia</taxon>
        <taxon>Bacteroidales</taxon>
        <taxon>Bacteroidaceae</taxon>
        <taxon>Bacteroidaceae incertae sedis</taxon>
        <taxon>Candidatus Avibacteroides</taxon>
    </lineage>
</organism>
<evidence type="ECO:0000256" key="5">
    <source>
        <dbReference type="ARBA" id="ARBA00022989"/>
    </source>
</evidence>
<comment type="caution">
    <text evidence="9">The sequence shown here is derived from an EMBL/GenBank/DDBJ whole genome shotgun (WGS) entry which is preliminary data.</text>
</comment>
<feature type="transmembrane region" description="Helical" evidence="7">
    <location>
        <begin position="46"/>
        <end position="70"/>
    </location>
</feature>
<name>A0A9D2UHC6_9BACT</name>
<feature type="transmembrane region" description="Helical" evidence="7">
    <location>
        <begin position="76"/>
        <end position="97"/>
    </location>
</feature>
<evidence type="ECO:0000313" key="9">
    <source>
        <dbReference type="EMBL" id="HJD52468.1"/>
    </source>
</evidence>